<organism evidence="1 2">
    <name type="scientific">Triticum aestivum</name>
    <name type="common">Wheat</name>
    <dbReference type="NCBI Taxonomy" id="4565"/>
    <lineage>
        <taxon>Eukaryota</taxon>
        <taxon>Viridiplantae</taxon>
        <taxon>Streptophyta</taxon>
        <taxon>Embryophyta</taxon>
        <taxon>Tracheophyta</taxon>
        <taxon>Spermatophyta</taxon>
        <taxon>Magnoliopsida</taxon>
        <taxon>Liliopsida</taxon>
        <taxon>Poales</taxon>
        <taxon>Poaceae</taxon>
        <taxon>BOP clade</taxon>
        <taxon>Pooideae</taxon>
        <taxon>Triticodae</taxon>
        <taxon>Triticeae</taxon>
        <taxon>Triticinae</taxon>
        <taxon>Triticum</taxon>
    </lineage>
</organism>
<sequence>MGMSSYKMVYGKACHLPLKLEHKAYWAIKELNYDFKLAGEKRLFDIGSLDEWRTQAYENAKLFKEKVKRWHDKRIQKREFNVGDYVLLFNSRLRFFAGKLLSKWEAPYVIEEVYRSGVIKINNFEGTNPKVVNGQRIKQYISGLYEEGECRQLEFWAGKGANIRDLFCATPKVVKLHGS</sequence>
<dbReference type="EMBL" id="LS480641">
    <property type="protein sequence ID" value="SPT16030.1"/>
    <property type="molecule type" value="Genomic_DNA"/>
</dbReference>
<dbReference type="AlphaFoldDB" id="A0A7H4LBP2"/>
<accession>A0A7H4LBP2</accession>
<evidence type="ECO:0000313" key="1">
    <source>
        <dbReference type="EMBL" id="SPT16030.1"/>
    </source>
</evidence>
<protein>
    <submittedName>
        <fullName evidence="1">Uncharacterized protein</fullName>
    </submittedName>
</protein>
<proteinExistence type="predicted"/>
<dbReference type="Proteomes" id="UP000280104">
    <property type="component" value="Chromosome II"/>
</dbReference>
<gene>
    <name evidence="1" type="ORF">CAMPLR22A2D_LOCUS623</name>
</gene>
<reference evidence="1 2" key="1">
    <citation type="submission" date="2018-05" db="EMBL/GenBank/DDBJ databases">
        <authorList>
            <person name="Thind KAUR A."/>
        </authorList>
    </citation>
    <scope>NUCLEOTIDE SEQUENCE [LARGE SCALE GENOMIC DNA]</scope>
</reference>
<name>A0A7H4LBP2_WHEAT</name>
<evidence type="ECO:0000313" key="2">
    <source>
        <dbReference type="Proteomes" id="UP000280104"/>
    </source>
</evidence>